<keyword evidence="9" id="KW-1185">Reference proteome</keyword>
<feature type="region of interest" description="Disordered" evidence="6">
    <location>
        <begin position="978"/>
        <end position="1009"/>
    </location>
</feature>
<feature type="region of interest" description="Disordered" evidence="6">
    <location>
        <begin position="1311"/>
        <end position="1330"/>
    </location>
</feature>
<evidence type="ECO:0000256" key="4">
    <source>
        <dbReference type="ARBA" id="ARBA00022833"/>
    </source>
</evidence>
<dbReference type="InterPro" id="IPR036236">
    <property type="entry name" value="Znf_C2H2_sf"/>
</dbReference>
<dbReference type="EMBL" id="CAKXAJ010026524">
    <property type="protein sequence ID" value="CAH2269467.1"/>
    <property type="molecule type" value="Genomic_DNA"/>
</dbReference>
<reference evidence="8" key="1">
    <citation type="submission" date="2022-03" db="EMBL/GenBank/DDBJ databases">
        <authorList>
            <person name="Lindestad O."/>
        </authorList>
    </citation>
    <scope>NUCLEOTIDE SEQUENCE</scope>
</reference>
<evidence type="ECO:0000313" key="9">
    <source>
        <dbReference type="Proteomes" id="UP000838756"/>
    </source>
</evidence>
<feature type="compositionally biased region" description="Polar residues" evidence="6">
    <location>
        <begin position="474"/>
        <end position="486"/>
    </location>
</feature>
<evidence type="ECO:0000256" key="2">
    <source>
        <dbReference type="ARBA" id="ARBA00022737"/>
    </source>
</evidence>
<proteinExistence type="predicted"/>
<keyword evidence="3 5" id="KW-0863">Zinc-finger</keyword>
<feature type="compositionally biased region" description="Low complexity" evidence="6">
    <location>
        <begin position="1317"/>
        <end position="1328"/>
    </location>
</feature>
<dbReference type="Gene3D" id="3.30.160.60">
    <property type="entry name" value="Classic Zinc Finger"/>
    <property type="match status" value="3"/>
</dbReference>
<evidence type="ECO:0000256" key="3">
    <source>
        <dbReference type="ARBA" id="ARBA00022771"/>
    </source>
</evidence>
<evidence type="ECO:0000313" key="8">
    <source>
        <dbReference type="EMBL" id="CAH2269467.1"/>
    </source>
</evidence>
<feature type="compositionally biased region" description="Acidic residues" evidence="6">
    <location>
        <begin position="1000"/>
        <end position="1009"/>
    </location>
</feature>
<dbReference type="PROSITE" id="PS50157">
    <property type="entry name" value="ZINC_FINGER_C2H2_2"/>
    <property type="match status" value="4"/>
</dbReference>
<organism evidence="8 9">
    <name type="scientific">Pararge aegeria aegeria</name>
    <dbReference type="NCBI Taxonomy" id="348720"/>
    <lineage>
        <taxon>Eukaryota</taxon>
        <taxon>Metazoa</taxon>
        <taxon>Ecdysozoa</taxon>
        <taxon>Arthropoda</taxon>
        <taxon>Hexapoda</taxon>
        <taxon>Insecta</taxon>
        <taxon>Pterygota</taxon>
        <taxon>Neoptera</taxon>
        <taxon>Endopterygota</taxon>
        <taxon>Lepidoptera</taxon>
        <taxon>Glossata</taxon>
        <taxon>Ditrysia</taxon>
        <taxon>Papilionoidea</taxon>
        <taxon>Nymphalidae</taxon>
        <taxon>Satyrinae</taxon>
        <taxon>Satyrini</taxon>
        <taxon>Parargina</taxon>
        <taxon>Pararge</taxon>
    </lineage>
</organism>
<feature type="region of interest" description="Disordered" evidence="6">
    <location>
        <begin position="1236"/>
        <end position="1265"/>
    </location>
</feature>
<feature type="compositionally biased region" description="Polar residues" evidence="6">
    <location>
        <begin position="456"/>
        <end position="466"/>
    </location>
</feature>
<evidence type="ECO:0000256" key="5">
    <source>
        <dbReference type="PROSITE-ProRule" id="PRU00042"/>
    </source>
</evidence>
<dbReference type="InterPro" id="IPR013087">
    <property type="entry name" value="Znf_C2H2_type"/>
</dbReference>
<evidence type="ECO:0000259" key="7">
    <source>
        <dbReference type="PROSITE" id="PS50157"/>
    </source>
</evidence>
<feature type="compositionally biased region" description="Polar residues" evidence="6">
    <location>
        <begin position="542"/>
        <end position="558"/>
    </location>
</feature>
<name>A0A8S4SJP2_9NEOP</name>
<feature type="region of interest" description="Disordered" evidence="6">
    <location>
        <begin position="1059"/>
        <end position="1083"/>
    </location>
</feature>
<dbReference type="PROSITE" id="PS00028">
    <property type="entry name" value="ZINC_FINGER_C2H2_1"/>
    <property type="match status" value="5"/>
</dbReference>
<evidence type="ECO:0000256" key="6">
    <source>
        <dbReference type="SAM" id="MobiDB-lite"/>
    </source>
</evidence>
<dbReference type="SMART" id="SM00355">
    <property type="entry name" value="ZnF_C2H2"/>
    <property type="match status" value="6"/>
</dbReference>
<dbReference type="SUPFAM" id="SSF57667">
    <property type="entry name" value="beta-beta-alpha zinc fingers"/>
    <property type="match status" value="1"/>
</dbReference>
<sequence>MTTVGKFDCVFCKEAFDDKETLQIHFRKHGDPKFDLSTKTLKTRSLFETALMEKTGEESDMVGCDVCEEVFLTISKAITHKHKAHPDHDSKYFCPFCGKLFTMKHLLNKHIQSSHDAEELTVSKDFHCDMCQVTFTVPSAMLYHNKFFHRQDTEIPVGASKKVKLFSQEMLQIYYCSFCGEEFHNKVNLHKHIGDDHCDENQSPNEVLRCPLCDAIFYHLDAYEIHLTFHSSEDLYSEKNELAAHITEFSLETVAPIMENVEEEDSAILPKEDNINSDGINNFLQLVMGDQSDNVSMEKVKHKKHKKHKKSKKASITLDEFLNMNKDVFGDGLGDVQGIEEVPTQVVLKKVKGKTQNRNEAKMVNADIAKLKKQGIVVKTKPKNNTSVTNLNITKAKQLISSNVKNKSNMLQKSSDDILSKLLNQGNSQIKIVKKSASQSSGGENDDTDVLSNAIDDQTVQNSLTPDTDVKNYQGDSNSNIPETPLSSCTLAYSETSDSVNEIRNENHDDIPRSLDFNEKDITLDKQYSSEFSETNDKVSNYEDNSNPADNNRLSNFSYEKPLKSPEKTTPIMENHPNKEENEEVNDQTHIYSNNKDIETSYGNKTPLSALKHLSHLITVKPLANQGKDTTKSNINEETKTKEYNAAAHDEYTLSKNIRSVQNNPLNKLLQSCGQITLKKPMQTPSTTLPAIQADPDCNAEGLDSDNFTLENKTDHTNTNKSMMKMKEVKLELVPLSQSICDMYLLKKHNTKGSNAFATEQQTTKEHKERKVDSPEARNFDILKRLPNLTAKPMNVAKAVHQHATSVKPYKSFVPQVKGLQTKTMSKAIDEEIEVFNIDDSDDEIQEDALNNGSEVKPSGAVSTDVLKNLSKNITVKSSETKTIPSTVKNNVQTSGMRSDSYCESYTQIKQSKAIQKSINLQNKLKTLGNITVKSSNYPPNIYNKALEDYEDEQHGSGSDSENIGRVKITEVNEDYMSDGDLNDHHPNAVIESPNASNSENEDNHEEFDDDLPDFENHIKMNTVKKTEAPVLKKTLPSLNNLKSLNKALTIKSINTKNAEQVTDPASNKEVPEDPSGNTHEMALKPYRPNVTQNEQPVSKNVQQTIGSSNQTSLNQKVNAASNQVNTVKTVNTVKRFQSQTVIEEITTTVTKTIRTVNSSSNEVMQSTCQNTPKPITRLPTKIINKQPGRELQGTAIRHVSPTIGTKIRNAVPVARTPNATIVRPPNQLVPVRSAFNRPRLPTPSTSAVRKVVPPRCSPQKPTIGKLKISPHALNQTIKRPSDEAFGHFSTFKKPKDLIATQDLPEFSDDDSTMHYSSNSQSRSDFSSVTKKAKGIVTATQTRSEVSTNSQQQINKVTGTAVQMRSEVCMSSHQQLSRLNNMSGLKVVKTSSKQAMQSEERCEMSPGKRNTLEAIEKLQRQGLLVKKPRLEDQHNSFSESDDEIGE</sequence>
<keyword evidence="1" id="KW-0479">Metal-binding</keyword>
<dbReference type="GO" id="GO:0008270">
    <property type="term" value="F:zinc ion binding"/>
    <property type="evidence" value="ECO:0007669"/>
    <property type="project" value="UniProtKB-KW"/>
</dbReference>
<dbReference type="Pfam" id="PF00096">
    <property type="entry name" value="zf-C2H2"/>
    <property type="match status" value="1"/>
</dbReference>
<dbReference type="PANTHER" id="PTHR24379:SF121">
    <property type="entry name" value="C2H2-TYPE DOMAIN-CONTAINING PROTEIN"/>
    <property type="match status" value="1"/>
</dbReference>
<feature type="domain" description="C2H2-type" evidence="7">
    <location>
        <begin position="126"/>
        <end position="154"/>
    </location>
</feature>
<keyword evidence="2" id="KW-0677">Repeat</keyword>
<evidence type="ECO:0000256" key="1">
    <source>
        <dbReference type="ARBA" id="ARBA00022723"/>
    </source>
</evidence>
<keyword evidence="4" id="KW-0862">Zinc</keyword>
<comment type="caution">
    <text evidence="8">The sequence shown here is derived from an EMBL/GenBank/DDBJ whole genome shotgun (WGS) entry which is preliminary data.</text>
</comment>
<accession>A0A8S4SJP2</accession>
<dbReference type="PANTHER" id="PTHR24379">
    <property type="entry name" value="KRAB AND ZINC FINGER DOMAIN-CONTAINING"/>
    <property type="match status" value="1"/>
</dbReference>
<feature type="domain" description="C2H2-type" evidence="7">
    <location>
        <begin position="7"/>
        <end position="34"/>
    </location>
</feature>
<feature type="region of interest" description="Disordered" evidence="6">
    <location>
        <begin position="456"/>
        <end position="486"/>
    </location>
</feature>
<gene>
    <name evidence="8" type="primary">jg6508</name>
    <name evidence="8" type="ORF">PAEG_LOCUS27685</name>
</gene>
<feature type="region of interest" description="Disordered" evidence="6">
    <location>
        <begin position="529"/>
        <end position="585"/>
    </location>
</feature>
<feature type="domain" description="C2H2-type" evidence="7">
    <location>
        <begin position="174"/>
        <end position="202"/>
    </location>
</feature>
<protein>
    <submittedName>
        <fullName evidence="8">Jg6508 protein</fullName>
    </submittedName>
</protein>
<feature type="domain" description="C2H2-type" evidence="7">
    <location>
        <begin position="92"/>
        <end position="120"/>
    </location>
</feature>
<feature type="region of interest" description="Disordered" evidence="6">
    <location>
        <begin position="1425"/>
        <end position="1446"/>
    </location>
</feature>
<dbReference type="OrthoDB" id="203599at2759"/>
<dbReference type="Proteomes" id="UP000838756">
    <property type="component" value="Unassembled WGS sequence"/>
</dbReference>